<dbReference type="PANTHER" id="PTHR36223">
    <property type="entry name" value="BETA-LACTAMASE-TYPE TRANSPEPTIDASE FOLD DOMAIN CONTAINING PROTEIN"/>
    <property type="match status" value="1"/>
</dbReference>
<dbReference type="PANTHER" id="PTHR36223:SF1">
    <property type="entry name" value="TRANSCRIPTION ELONGATION FACTOR EAF N-TERMINAL DOMAIN-CONTAINING PROTEIN"/>
    <property type="match status" value="1"/>
</dbReference>
<dbReference type="EMBL" id="KV417593">
    <property type="protein sequence ID" value="KZP16445.1"/>
    <property type="molecule type" value="Genomic_DNA"/>
</dbReference>
<dbReference type="Pfam" id="PF25534">
    <property type="entry name" value="DUF7918"/>
    <property type="match status" value="1"/>
</dbReference>
<dbReference type="AlphaFoldDB" id="A0A166F544"/>
<evidence type="ECO:0000313" key="3">
    <source>
        <dbReference type="Proteomes" id="UP000076532"/>
    </source>
</evidence>
<evidence type="ECO:0000259" key="1">
    <source>
        <dbReference type="Pfam" id="PF25534"/>
    </source>
</evidence>
<dbReference type="Proteomes" id="UP000076532">
    <property type="component" value="Unassembled WGS sequence"/>
</dbReference>
<dbReference type="OrthoDB" id="3364132at2759"/>
<protein>
    <recommendedName>
        <fullName evidence="1">DUF7918 domain-containing protein</fullName>
    </recommendedName>
</protein>
<name>A0A166F544_9AGAM</name>
<evidence type="ECO:0000313" key="2">
    <source>
        <dbReference type="EMBL" id="KZP16445.1"/>
    </source>
</evidence>
<dbReference type="STRING" id="436010.A0A166F544"/>
<gene>
    <name evidence="2" type="ORF">FIBSPDRAFT_895030</name>
</gene>
<proteinExistence type="predicted"/>
<organism evidence="2 3">
    <name type="scientific">Athelia psychrophila</name>
    <dbReference type="NCBI Taxonomy" id="1759441"/>
    <lineage>
        <taxon>Eukaryota</taxon>
        <taxon>Fungi</taxon>
        <taxon>Dikarya</taxon>
        <taxon>Basidiomycota</taxon>
        <taxon>Agaricomycotina</taxon>
        <taxon>Agaricomycetes</taxon>
        <taxon>Agaricomycetidae</taxon>
        <taxon>Atheliales</taxon>
        <taxon>Atheliaceae</taxon>
        <taxon>Athelia</taxon>
    </lineage>
</organism>
<dbReference type="InterPro" id="IPR057678">
    <property type="entry name" value="DUF7918"/>
</dbReference>
<keyword evidence="3" id="KW-1185">Reference proteome</keyword>
<sequence>MRVELQGFTAFIVCNGAEVACHRIEKSEDGKTVVCWIASEVGKKFSVKWTKPHDLPDVVEAHVQVDDLDCDAVLIQKDDLPNYVYFNEGLGDIVLSIHRVETTCIREWVSETPPQERPIHERSKKATLHRVQLAAETLATTGLSTEEYVTKRLDNGPMATFIFKYRPFDVLRANGIVPTPVGTKRKSSDEPKLEVSKDEIGGPDAEKIAEIKVLEDKLLTLRSELSESRRKKPKRLKAEPLIPEGFVSGEVIDLT</sequence>
<accession>A0A166F544</accession>
<reference evidence="2 3" key="1">
    <citation type="journal article" date="2016" name="Mol. Biol. Evol.">
        <title>Comparative Genomics of Early-Diverging Mushroom-Forming Fungi Provides Insights into the Origins of Lignocellulose Decay Capabilities.</title>
        <authorList>
            <person name="Nagy L.G."/>
            <person name="Riley R."/>
            <person name="Tritt A."/>
            <person name="Adam C."/>
            <person name="Daum C."/>
            <person name="Floudas D."/>
            <person name="Sun H."/>
            <person name="Yadav J.S."/>
            <person name="Pangilinan J."/>
            <person name="Larsson K.H."/>
            <person name="Matsuura K."/>
            <person name="Barry K."/>
            <person name="Labutti K."/>
            <person name="Kuo R."/>
            <person name="Ohm R.A."/>
            <person name="Bhattacharya S.S."/>
            <person name="Shirouzu T."/>
            <person name="Yoshinaga Y."/>
            <person name="Martin F.M."/>
            <person name="Grigoriev I.V."/>
            <person name="Hibbett D.S."/>
        </authorList>
    </citation>
    <scope>NUCLEOTIDE SEQUENCE [LARGE SCALE GENOMIC DNA]</scope>
    <source>
        <strain evidence="2 3">CBS 109695</strain>
    </source>
</reference>
<feature type="domain" description="DUF7918" evidence="1">
    <location>
        <begin position="89"/>
        <end position="179"/>
    </location>
</feature>